<dbReference type="AlphaFoldDB" id="A0A317ZMF0"/>
<dbReference type="EMBL" id="QHJQ01000002">
    <property type="protein sequence ID" value="PXA04989.1"/>
    <property type="molecule type" value="Genomic_DNA"/>
</dbReference>
<proteinExistence type="predicted"/>
<evidence type="ECO:0000259" key="3">
    <source>
        <dbReference type="Pfam" id="PF09976"/>
    </source>
</evidence>
<evidence type="ECO:0000313" key="5">
    <source>
        <dbReference type="Proteomes" id="UP000247099"/>
    </source>
</evidence>
<keyword evidence="2" id="KW-1133">Transmembrane helix</keyword>
<gene>
    <name evidence="4" type="ORF">DDZ13_03215</name>
</gene>
<dbReference type="OrthoDB" id="194919at2"/>
<dbReference type="InterPro" id="IPR018704">
    <property type="entry name" value="SecYEG/CpoB_TPR"/>
</dbReference>
<name>A0A317ZMF0_9BACT</name>
<keyword evidence="2" id="KW-0472">Membrane</keyword>
<dbReference type="RefSeq" id="WP_110129990.1">
    <property type="nucleotide sequence ID" value="NZ_QHJQ01000002.1"/>
</dbReference>
<dbReference type="InParanoid" id="A0A317ZMF0"/>
<evidence type="ECO:0000256" key="1">
    <source>
        <dbReference type="SAM" id="MobiDB-lite"/>
    </source>
</evidence>
<feature type="transmembrane region" description="Helical" evidence="2">
    <location>
        <begin position="49"/>
        <end position="68"/>
    </location>
</feature>
<organism evidence="4 5">
    <name type="scientific">Coraliomargarita sinensis</name>
    <dbReference type="NCBI Taxonomy" id="2174842"/>
    <lineage>
        <taxon>Bacteria</taxon>
        <taxon>Pseudomonadati</taxon>
        <taxon>Verrucomicrobiota</taxon>
        <taxon>Opitutia</taxon>
        <taxon>Puniceicoccales</taxon>
        <taxon>Coraliomargaritaceae</taxon>
        <taxon>Coraliomargarita</taxon>
    </lineage>
</organism>
<evidence type="ECO:0000256" key="2">
    <source>
        <dbReference type="SAM" id="Phobius"/>
    </source>
</evidence>
<comment type="caution">
    <text evidence="4">The sequence shown here is derived from an EMBL/GenBank/DDBJ whole genome shotgun (WGS) entry which is preliminary data.</text>
</comment>
<feature type="region of interest" description="Disordered" evidence="1">
    <location>
        <begin position="1"/>
        <end position="30"/>
    </location>
</feature>
<accession>A0A317ZMF0</accession>
<protein>
    <recommendedName>
        <fullName evidence="3">Ancillary SecYEG translocon subunit/Cell division coordinator CpoB TPR domain-containing protein</fullName>
    </recommendedName>
</protein>
<keyword evidence="2" id="KW-0812">Transmembrane</keyword>
<feature type="domain" description="Ancillary SecYEG translocon subunit/Cell division coordinator CpoB TPR" evidence="3">
    <location>
        <begin position="43"/>
        <end position="170"/>
    </location>
</feature>
<sequence>MNRPKKNKIHNDTLPEDMQADERNLIDTEETEEVSFEDRIHLYWMENKGFITGCVTVLALLIIGFNGMKMYVSYAESKIQSAYAEASANDSLEAFAKEYSDKALGGLAALQVADDAYNAEDYATAAEYYAMVPGALENDILIGRAKIGLAFATYYEGDGENGLAQLRDVAADNTLPQAIRAEAAYHLAVDADVSGDETAFENYADQVAKATSAGQWQQRMQVYQQRR</sequence>
<reference evidence="4 5" key="1">
    <citation type="submission" date="2018-05" db="EMBL/GenBank/DDBJ databases">
        <title>Coraliomargarita sinensis sp. nov., isolated from a marine solar saltern.</title>
        <authorList>
            <person name="Zhou L.Y."/>
        </authorList>
    </citation>
    <scope>NUCLEOTIDE SEQUENCE [LARGE SCALE GENOMIC DNA]</scope>
    <source>
        <strain evidence="4 5">WN38</strain>
    </source>
</reference>
<dbReference type="Pfam" id="PF09976">
    <property type="entry name" value="TPR_21"/>
    <property type="match status" value="1"/>
</dbReference>
<dbReference type="Proteomes" id="UP000247099">
    <property type="component" value="Unassembled WGS sequence"/>
</dbReference>
<keyword evidence="5" id="KW-1185">Reference proteome</keyword>
<evidence type="ECO:0000313" key="4">
    <source>
        <dbReference type="EMBL" id="PXA04989.1"/>
    </source>
</evidence>